<organism evidence="1 2">
    <name type="scientific">Phocaeicola sartorii</name>
    <dbReference type="NCBI Taxonomy" id="671267"/>
    <lineage>
        <taxon>Bacteria</taxon>
        <taxon>Pseudomonadati</taxon>
        <taxon>Bacteroidota</taxon>
        <taxon>Bacteroidia</taxon>
        <taxon>Bacteroidales</taxon>
        <taxon>Bacteroidaceae</taxon>
        <taxon>Phocaeicola</taxon>
    </lineage>
</organism>
<dbReference type="STRING" id="1235788.C802_00134"/>
<evidence type="ECO:0000313" key="2">
    <source>
        <dbReference type="Proteomes" id="UP000014200"/>
    </source>
</evidence>
<dbReference type="EMBL" id="ASSP01000003">
    <property type="protein sequence ID" value="EOS16455.1"/>
    <property type="molecule type" value="Genomic_DNA"/>
</dbReference>
<dbReference type="Proteomes" id="UP000014200">
    <property type="component" value="Unassembled WGS sequence"/>
</dbReference>
<name>R9IDK3_9BACT</name>
<evidence type="ECO:0000313" key="1">
    <source>
        <dbReference type="EMBL" id="EOS16455.1"/>
    </source>
</evidence>
<keyword evidence="2" id="KW-1185">Reference proteome</keyword>
<reference evidence="1 2" key="1">
    <citation type="submission" date="2013-04" db="EMBL/GenBank/DDBJ databases">
        <title>The Genome Sequence of Bacteroides massiliensis dnLKV3.</title>
        <authorList>
            <consortium name="The Broad Institute Genomics Platform"/>
            <consortium name="The Broad Institute Genome Sequencing Center for Infectious Disease"/>
            <person name="Earl A."/>
            <person name="Xavier R."/>
            <person name="Kuhn K."/>
            <person name="Stappenbeck T."/>
            <person name="Walker B."/>
            <person name="Young S."/>
            <person name="Zeng Q."/>
            <person name="Gargeya S."/>
            <person name="Fitzgerald M."/>
            <person name="Haas B."/>
            <person name="Abouelleil A."/>
            <person name="Allen A.W."/>
            <person name="Alvarado L."/>
            <person name="Arachchi H.M."/>
            <person name="Berlin A.M."/>
            <person name="Chapman S.B."/>
            <person name="Gainer-Dewar J."/>
            <person name="Goldberg J."/>
            <person name="Griggs A."/>
            <person name="Gujja S."/>
            <person name="Hansen M."/>
            <person name="Howarth C."/>
            <person name="Imamovic A."/>
            <person name="Ireland A."/>
            <person name="Larimer J."/>
            <person name="McCowan C."/>
            <person name="Murphy C."/>
            <person name="Pearson M."/>
            <person name="Poon T.W."/>
            <person name="Priest M."/>
            <person name="Roberts A."/>
            <person name="Saif S."/>
            <person name="Shea T."/>
            <person name="Sisk P."/>
            <person name="Sykes S."/>
            <person name="Wortman J."/>
            <person name="Nusbaum C."/>
            <person name="Birren B."/>
        </authorList>
    </citation>
    <scope>NUCLEOTIDE SEQUENCE [LARGE SCALE GENOMIC DNA]</scope>
    <source>
        <strain evidence="2">dnLKV3</strain>
    </source>
</reference>
<sequence length="41" mass="4981">MYFLKLKMYLKNIKAYFTAPINENEPRYHPRKKPYGCISNV</sequence>
<accession>R9IDK3</accession>
<dbReference type="AlphaFoldDB" id="R9IDK3"/>
<gene>
    <name evidence="1" type="ORF">C802_00134</name>
</gene>
<dbReference type="HOGENOM" id="CLU_3265767_0_0_10"/>
<protein>
    <submittedName>
        <fullName evidence="1">Uncharacterized protein</fullName>
    </submittedName>
</protein>
<proteinExistence type="predicted"/>
<comment type="caution">
    <text evidence="1">The sequence shown here is derived from an EMBL/GenBank/DDBJ whole genome shotgun (WGS) entry which is preliminary data.</text>
</comment>